<name>A0A7J7P755_9MAGN</name>
<evidence type="ECO:0000313" key="3">
    <source>
        <dbReference type="Proteomes" id="UP000541444"/>
    </source>
</evidence>
<keyword evidence="3" id="KW-1185">Reference proteome</keyword>
<evidence type="ECO:0000313" key="2">
    <source>
        <dbReference type="EMBL" id="KAF6175266.1"/>
    </source>
</evidence>
<comment type="caution">
    <text evidence="2">The sequence shown here is derived from an EMBL/GenBank/DDBJ whole genome shotgun (WGS) entry which is preliminary data.</text>
</comment>
<dbReference type="EMBL" id="JACGCM010000203">
    <property type="protein sequence ID" value="KAF6175266.1"/>
    <property type="molecule type" value="Genomic_DNA"/>
</dbReference>
<gene>
    <name evidence="2" type="ORF">GIB67_030484</name>
</gene>
<feature type="region of interest" description="Disordered" evidence="1">
    <location>
        <begin position="1"/>
        <end position="59"/>
    </location>
</feature>
<evidence type="ECO:0000256" key="1">
    <source>
        <dbReference type="SAM" id="MobiDB-lite"/>
    </source>
</evidence>
<accession>A0A7J7P755</accession>
<protein>
    <submittedName>
        <fullName evidence="2">Uncharacterized protein</fullName>
    </submittedName>
</protein>
<dbReference type="AlphaFoldDB" id="A0A7J7P755"/>
<feature type="compositionally biased region" description="Basic and acidic residues" evidence="1">
    <location>
        <begin position="1"/>
        <end position="26"/>
    </location>
</feature>
<reference evidence="2 3" key="1">
    <citation type="journal article" date="2020" name="IScience">
        <title>Genome Sequencing of the Endangered Kingdonia uniflora (Circaeasteraceae, Ranunculales) Reveals Potential Mechanisms of Evolutionary Specialization.</title>
        <authorList>
            <person name="Sun Y."/>
            <person name="Deng T."/>
            <person name="Zhang A."/>
            <person name="Moore M.J."/>
            <person name="Landis J.B."/>
            <person name="Lin N."/>
            <person name="Zhang H."/>
            <person name="Zhang X."/>
            <person name="Huang J."/>
            <person name="Zhang X."/>
            <person name="Sun H."/>
            <person name="Wang H."/>
        </authorList>
    </citation>
    <scope>NUCLEOTIDE SEQUENCE [LARGE SCALE GENOMIC DNA]</scope>
    <source>
        <strain evidence="2">TB1705</strain>
        <tissue evidence="2">Leaf</tissue>
    </source>
</reference>
<feature type="non-terminal residue" evidence="2">
    <location>
        <position position="1"/>
    </location>
</feature>
<dbReference type="Proteomes" id="UP000541444">
    <property type="component" value="Unassembled WGS sequence"/>
</dbReference>
<sequence length="93" mass="10437">VYTSDECPKEDYDNKEDREVLEGGRGEEDDDDDDDDDDDGDDGDEGDDDGDGPPPSKEEEVLLVVIPGYMAMSIMKDVEVIIRNYEKTDRMIA</sequence>
<organism evidence="2 3">
    <name type="scientific">Kingdonia uniflora</name>
    <dbReference type="NCBI Taxonomy" id="39325"/>
    <lineage>
        <taxon>Eukaryota</taxon>
        <taxon>Viridiplantae</taxon>
        <taxon>Streptophyta</taxon>
        <taxon>Embryophyta</taxon>
        <taxon>Tracheophyta</taxon>
        <taxon>Spermatophyta</taxon>
        <taxon>Magnoliopsida</taxon>
        <taxon>Ranunculales</taxon>
        <taxon>Circaeasteraceae</taxon>
        <taxon>Kingdonia</taxon>
    </lineage>
</organism>
<feature type="compositionally biased region" description="Acidic residues" evidence="1">
    <location>
        <begin position="27"/>
        <end position="51"/>
    </location>
</feature>
<proteinExistence type="predicted"/>